<accession>A0A2P2P5B9</accession>
<reference evidence="1" key="1">
    <citation type="submission" date="2018-02" db="EMBL/GenBank/DDBJ databases">
        <title>Rhizophora mucronata_Transcriptome.</title>
        <authorList>
            <person name="Meera S.P."/>
            <person name="Sreeshan A."/>
            <person name="Augustine A."/>
        </authorList>
    </citation>
    <scope>NUCLEOTIDE SEQUENCE</scope>
    <source>
        <tissue evidence="1">Leaf</tissue>
    </source>
</reference>
<sequence>MLIMHKGMSAMICIHNCPLQLILWIIMLRPRHADISEKERLIQWGL</sequence>
<name>A0A2P2P5B9_RHIMU</name>
<proteinExistence type="predicted"/>
<protein>
    <submittedName>
        <fullName evidence="1">Uncharacterized protein</fullName>
    </submittedName>
</protein>
<dbReference type="EMBL" id="GGEC01069458">
    <property type="protein sequence ID" value="MBX49942.1"/>
    <property type="molecule type" value="Transcribed_RNA"/>
</dbReference>
<evidence type="ECO:0000313" key="1">
    <source>
        <dbReference type="EMBL" id="MBX49942.1"/>
    </source>
</evidence>
<organism evidence="1">
    <name type="scientific">Rhizophora mucronata</name>
    <name type="common">Asiatic mangrove</name>
    <dbReference type="NCBI Taxonomy" id="61149"/>
    <lineage>
        <taxon>Eukaryota</taxon>
        <taxon>Viridiplantae</taxon>
        <taxon>Streptophyta</taxon>
        <taxon>Embryophyta</taxon>
        <taxon>Tracheophyta</taxon>
        <taxon>Spermatophyta</taxon>
        <taxon>Magnoliopsida</taxon>
        <taxon>eudicotyledons</taxon>
        <taxon>Gunneridae</taxon>
        <taxon>Pentapetalae</taxon>
        <taxon>rosids</taxon>
        <taxon>fabids</taxon>
        <taxon>Malpighiales</taxon>
        <taxon>Rhizophoraceae</taxon>
        <taxon>Rhizophora</taxon>
    </lineage>
</organism>
<dbReference type="AlphaFoldDB" id="A0A2P2P5B9"/>